<dbReference type="InterPro" id="IPR020846">
    <property type="entry name" value="MFS_dom"/>
</dbReference>
<feature type="region of interest" description="Disordered" evidence="5">
    <location>
        <begin position="1"/>
        <end position="28"/>
    </location>
</feature>
<dbReference type="PANTHER" id="PTHR23534">
    <property type="entry name" value="MFS PERMEASE"/>
    <property type="match status" value="1"/>
</dbReference>
<evidence type="ECO:0000259" key="7">
    <source>
        <dbReference type="PROSITE" id="PS50850"/>
    </source>
</evidence>
<feature type="compositionally biased region" description="Low complexity" evidence="5">
    <location>
        <begin position="7"/>
        <end position="24"/>
    </location>
</feature>
<feature type="transmembrane region" description="Helical" evidence="6">
    <location>
        <begin position="319"/>
        <end position="338"/>
    </location>
</feature>
<feature type="transmembrane region" description="Helical" evidence="6">
    <location>
        <begin position="408"/>
        <end position="438"/>
    </location>
</feature>
<feature type="transmembrane region" description="Helical" evidence="6">
    <location>
        <begin position="37"/>
        <end position="62"/>
    </location>
</feature>
<comment type="caution">
    <text evidence="8">The sequence shown here is derived from an EMBL/GenBank/DDBJ whole genome shotgun (WGS) entry which is preliminary data.</text>
</comment>
<organism evidence="8 9">
    <name type="scientific">Dietzia aurantiaca</name>
    <dbReference type="NCBI Taxonomy" id="983873"/>
    <lineage>
        <taxon>Bacteria</taxon>
        <taxon>Bacillati</taxon>
        <taxon>Actinomycetota</taxon>
        <taxon>Actinomycetes</taxon>
        <taxon>Mycobacteriales</taxon>
        <taxon>Dietziaceae</taxon>
        <taxon>Dietzia</taxon>
    </lineage>
</organism>
<gene>
    <name evidence="8" type="ORF">ACFO7U_15410</name>
</gene>
<feature type="transmembrane region" description="Helical" evidence="6">
    <location>
        <begin position="163"/>
        <end position="181"/>
    </location>
</feature>
<keyword evidence="2 6" id="KW-0812">Transmembrane</keyword>
<dbReference type="Proteomes" id="UP001595836">
    <property type="component" value="Unassembled WGS sequence"/>
</dbReference>
<dbReference type="RefSeq" id="WP_344991731.1">
    <property type="nucleotide sequence ID" value="NZ_BAABCD010000017.1"/>
</dbReference>
<keyword evidence="4 6" id="KW-0472">Membrane</keyword>
<dbReference type="InterPro" id="IPR011701">
    <property type="entry name" value="MFS"/>
</dbReference>
<evidence type="ECO:0000256" key="4">
    <source>
        <dbReference type="ARBA" id="ARBA00023136"/>
    </source>
</evidence>
<keyword evidence="3 6" id="KW-1133">Transmembrane helix</keyword>
<feature type="transmembrane region" description="Helical" evidence="6">
    <location>
        <begin position="350"/>
        <end position="371"/>
    </location>
</feature>
<name>A0ABV9PUN6_9ACTN</name>
<dbReference type="SUPFAM" id="SSF103473">
    <property type="entry name" value="MFS general substrate transporter"/>
    <property type="match status" value="1"/>
</dbReference>
<feature type="transmembrane region" description="Helical" evidence="6">
    <location>
        <begin position="130"/>
        <end position="151"/>
    </location>
</feature>
<reference evidence="9" key="1">
    <citation type="journal article" date="2019" name="Int. J. Syst. Evol. Microbiol.">
        <title>The Global Catalogue of Microorganisms (GCM) 10K type strain sequencing project: providing services to taxonomists for standard genome sequencing and annotation.</title>
        <authorList>
            <consortium name="The Broad Institute Genomics Platform"/>
            <consortium name="The Broad Institute Genome Sequencing Center for Infectious Disease"/>
            <person name="Wu L."/>
            <person name="Ma J."/>
        </authorList>
    </citation>
    <scope>NUCLEOTIDE SEQUENCE [LARGE SCALE GENOMIC DNA]</scope>
    <source>
        <strain evidence="9">JCM 11882</strain>
    </source>
</reference>
<proteinExistence type="predicted"/>
<dbReference type="InterPro" id="IPR036259">
    <property type="entry name" value="MFS_trans_sf"/>
</dbReference>
<accession>A0ABV9PUN6</accession>
<evidence type="ECO:0000313" key="8">
    <source>
        <dbReference type="EMBL" id="MFC4756159.1"/>
    </source>
</evidence>
<feature type="compositionally biased region" description="Low complexity" evidence="5">
    <location>
        <begin position="285"/>
        <end position="302"/>
    </location>
</feature>
<feature type="compositionally biased region" description="Low complexity" evidence="5">
    <location>
        <begin position="259"/>
        <end position="278"/>
    </location>
</feature>
<feature type="transmembrane region" description="Helical" evidence="6">
    <location>
        <begin position="383"/>
        <end position="402"/>
    </location>
</feature>
<evidence type="ECO:0000256" key="3">
    <source>
        <dbReference type="ARBA" id="ARBA00022989"/>
    </source>
</evidence>
<dbReference type="Pfam" id="PF07690">
    <property type="entry name" value="MFS_1"/>
    <property type="match status" value="1"/>
</dbReference>
<feature type="transmembrane region" description="Helical" evidence="6">
    <location>
        <begin position="201"/>
        <end position="219"/>
    </location>
</feature>
<dbReference type="PROSITE" id="PS50850">
    <property type="entry name" value="MFS"/>
    <property type="match status" value="1"/>
</dbReference>
<evidence type="ECO:0000313" key="9">
    <source>
        <dbReference type="Proteomes" id="UP001595836"/>
    </source>
</evidence>
<sequence>MTRPRAAEGSGAAGFTAGATPAFSEPDPAANPAQKRILTVLVLGQLLAGAGLAAGVTVGALLAEDLLGGPGLSGLPSALFTGGSALAAILVGRLSQARGRRPGLATGFAFGALGAIGIVVAAALGSLPLLFLAFVVYGSGTATNLQARYAGADLATPESRGRSLSYVLLGTTFGAVAGPNLVGPMGSVADSLGLPTLAGPFLLAAAAYGGAAIVISLLLRPDPLIEARRRAAVAAVEEGPGRAAAPELGDATEPDDAAGPDASAPRAPGAGARGPVSGDAVEALSSSSTSSASTSPSTSPSSHFPADPAERPRVWNADVITGVVVMALTQFVMVGLMTMTPVHMRAHDHAVTVVGLIISLHVAAMFLPAPLSGWLVDKYGTRTVAIAAGVVLLSSGVIAALAPPQSTALVALALILLGLGWSLGLVAGTTVLTTSVPLDVRATVQGQADVAVALSGAAGGLLSGLVFAWIDFRGLGFALAAVSLIVVAAVRGRRR</sequence>
<feature type="domain" description="Major facilitator superfamily (MFS) profile" evidence="7">
    <location>
        <begin position="37"/>
        <end position="495"/>
    </location>
</feature>
<dbReference type="EMBL" id="JBHSHP010000058">
    <property type="protein sequence ID" value="MFC4756159.1"/>
    <property type="molecule type" value="Genomic_DNA"/>
</dbReference>
<evidence type="ECO:0000256" key="2">
    <source>
        <dbReference type="ARBA" id="ARBA00022692"/>
    </source>
</evidence>
<keyword evidence="9" id="KW-1185">Reference proteome</keyword>
<feature type="compositionally biased region" description="Low complexity" evidence="5">
    <location>
        <begin position="236"/>
        <end position="247"/>
    </location>
</feature>
<evidence type="ECO:0000256" key="6">
    <source>
        <dbReference type="SAM" id="Phobius"/>
    </source>
</evidence>
<dbReference type="Gene3D" id="1.20.1250.20">
    <property type="entry name" value="MFS general substrate transporter like domains"/>
    <property type="match status" value="1"/>
</dbReference>
<feature type="region of interest" description="Disordered" evidence="5">
    <location>
        <begin position="236"/>
        <end position="309"/>
    </location>
</feature>
<evidence type="ECO:0000256" key="5">
    <source>
        <dbReference type="SAM" id="MobiDB-lite"/>
    </source>
</evidence>
<comment type="subcellular location">
    <subcellularLocation>
        <location evidence="1">Cell membrane</location>
        <topology evidence="1">Multi-pass membrane protein</topology>
    </subcellularLocation>
</comment>
<evidence type="ECO:0000256" key="1">
    <source>
        <dbReference type="ARBA" id="ARBA00004651"/>
    </source>
</evidence>
<feature type="transmembrane region" description="Helical" evidence="6">
    <location>
        <begin position="475"/>
        <end position="492"/>
    </location>
</feature>
<feature type="transmembrane region" description="Helical" evidence="6">
    <location>
        <begin position="450"/>
        <end position="469"/>
    </location>
</feature>
<feature type="transmembrane region" description="Helical" evidence="6">
    <location>
        <begin position="74"/>
        <end position="92"/>
    </location>
</feature>
<dbReference type="PANTHER" id="PTHR23534:SF1">
    <property type="entry name" value="MAJOR FACILITATOR SUPERFAMILY PROTEIN"/>
    <property type="match status" value="1"/>
</dbReference>
<protein>
    <submittedName>
        <fullName evidence="8">MFS transporter</fullName>
    </submittedName>
</protein>
<feature type="transmembrane region" description="Helical" evidence="6">
    <location>
        <begin position="104"/>
        <end position="124"/>
    </location>
</feature>